<feature type="region of interest" description="Disordered" evidence="1">
    <location>
        <begin position="205"/>
        <end position="276"/>
    </location>
</feature>
<feature type="region of interest" description="Disordered" evidence="1">
    <location>
        <begin position="1112"/>
        <end position="1140"/>
    </location>
</feature>
<feature type="compositionally biased region" description="Polar residues" evidence="1">
    <location>
        <begin position="227"/>
        <end position="239"/>
    </location>
</feature>
<dbReference type="InParanoid" id="A0A078B0J8"/>
<feature type="compositionally biased region" description="Polar residues" evidence="1">
    <location>
        <begin position="205"/>
        <end position="219"/>
    </location>
</feature>
<gene>
    <name evidence="2" type="primary">Contig10249.g10938</name>
    <name evidence="2" type="ORF">STYLEM_15730</name>
</gene>
<proteinExistence type="predicted"/>
<protein>
    <submittedName>
        <fullName evidence="2">Uncharacterized protein</fullName>
    </submittedName>
</protein>
<feature type="compositionally biased region" description="Polar residues" evidence="1">
    <location>
        <begin position="1043"/>
        <end position="1073"/>
    </location>
</feature>
<feature type="compositionally biased region" description="Low complexity" evidence="1">
    <location>
        <begin position="23"/>
        <end position="41"/>
    </location>
</feature>
<feature type="compositionally biased region" description="Polar residues" evidence="1">
    <location>
        <begin position="1115"/>
        <end position="1140"/>
    </location>
</feature>
<evidence type="ECO:0000313" key="2">
    <source>
        <dbReference type="EMBL" id="CDW86633.1"/>
    </source>
</evidence>
<feature type="compositionally biased region" description="Low complexity" evidence="1">
    <location>
        <begin position="240"/>
        <end position="276"/>
    </location>
</feature>
<evidence type="ECO:0000256" key="1">
    <source>
        <dbReference type="SAM" id="MobiDB-lite"/>
    </source>
</evidence>
<dbReference type="OMA" id="INQEEND"/>
<accession>A0A078B0J8</accession>
<name>A0A078B0J8_STYLE</name>
<feature type="compositionally biased region" description="Low complexity" evidence="1">
    <location>
        <begin position="462"/>
        <end position="476"/>
    </location>
</feature>
<evidence type="ECO:0000313" key="3">
    <source>
        <dbReference type="Proteomes" id="UP000039865"/>
    </source>
</evidence>
<dbReference type="Proteomes" id="UP000039865">
    <property type="component" value="Unassembled WGS sequence"/>
</dbReference>
<feature type="region of interest" description="Disordered" evidence="1">
    <location>
        <begin position="13"/>
        <end position="47"/>
    </location>
</feature>
<feature type="compositionally biased region" description="Basic and acidic residues" evidence="1">
    <location>
        <begin position="1162"/>
        <end position="1171"/>
    </location>
</feature>
<feature type="region of interest" description="Disordered" evidence="1">
    <location>
        <begin position="462"/>
        <end position="481"/>
    </location>
</feature>
<feature type="region of interest" description="Disordered" evidence="1">
    <location>
        <begin position="1278"/>
        <end position="1333"/>
    </location>
</feature>
<feature type="region of interest" description="Disordered" evidence="1">
    <location>
        <begin position="1043"/>
        <end position="1075"/>
    </location>
</feature>
<reference evidence="2 3" key="1">
    <citation type="submission" date="2014-06" db="EMBL/GenBank/DDBJ databases">
        <authorList>
            <person name="Swart Estienne"/>
        </authorList>
    </citation>
    <scope>NUCLEOTIDE SEQUENCE [LARGE SCALE GENOMIC DNA]</scope>
    <source>
        <strain evidence="2 3">130c</strain>
    </source>
</reference>
<keyword evidence="3" id="KW-1185">Reference proteome</keyword>
<dbReference type="EMBL" id="CCKQ01014837">
    <property type="protein sequence ID" value="CDW86633.1"/>
    <property type="molecule type" value="Genomic_DNA"/>
</dbReference>
<feature type="region of interest" description="Disordered" evidence="1">
    <location>
        <begin position="1157"/>
        <end position="1179"/>
    </location>
</feature>
<sequence length="1361" mass="157247">MTDFQSKYAFAFDDSDDDNTAFNLNQVNQSSGQSSNQANLQESKVASQSSNQQVAGIISWGDEQQTDSNLFNNSANLIVQSQDIQEKSLQENHLADIHKSNNQADLTSSYQLVDQHEDLAQNANDEQFQVYRFQDEQDQSQQIQINSHQQHQNLNSSIQFQETNQDESTNMNVNFQSDLQIQQDYFDQSNSSSVQRDSQYVNISPQNDNQVQSDTQSLEQEQHDSQQFKFNSSSVPSIDQSSNQNLSQSNQQQLAQENSSFNNQSDQSSSQTSKQWQNIKQFKAPINNFFQELLSDSDSDDGAGLDFNFLKPVQNLKQSQPQAIIQNAQQFEQPFHQNQSQSIQQNLITTSNQSEVQIQSAQQQNQLDDYQTILNQPQTDVSEEREIVEVPQEIQQELDEYDEQQRNNHPEQHLYHREQFYQYQDSSKITQVLVLDHDDQQNEGQQKAQEQNNQQEQLQVIEEQQQPQIDDQSSQILEGSDSHQAILQSSIDEYALLQKYQHPIVAVEEIKFEEQVTDAFANNQLTESEVNQVEEIKVYNFNFEDDQQDNLLQLSSGKQEAFNFFNQQHTQPHQEFVLKQENKVQTHITKVTQVQQQPFSQTHQQTINQDWKLAQEIIHNEQQVHSDIQSHFFQQDMHLQRDQELIQQLDLLQQNQIQNELETTTPHKTQFIEQLPKISNNQNAQESVNQEEQDQLLFEIFGEIVHENPLFTNQLRTTISNKIDQYLQKNHYLTKIQRSVWELLQFSINQVNSGLGKTSSGSLLPYFLETSSPFMSGQRNLIIEQLIDGANLSQFMEPIFQRQTDHQQNREMNKADDRIFDNEKGMQFESIARLLLSQSKDIDALVITAIFCNPKDRNQILGDYIIREFKPDHPLFVLMLILTDSVTLKIKNINFMQWRRIFQEESILERVSQTWKLHMSVILKNIDLFPGDVYGYLYMRILLGNLQIYDIQENEKLMSDLSVNYIYNILENLNPKSEESSRKKVLMAYYRSKVYKNLDYASQALEDQINLVARFGHYLEPRIRETQHFQDLMDSFYQLNNNSDRNSASGSGQNSLNQSMSQAVFRNSSSSDQKIGDQLAQGTQGLITGFKGFFKKVMDQATTIQQTIINEINTPDNQSSQSIKSAESLLRPQTDSQSMFSQQQININQNYPLSSNYLDMIDSDRNSEHSSNKSQPNNIDNAVNFINHQSQLESTLTQVQTDLNTSIIKDSYSPQNQAQNQANNLKNGFQIPQQIQPRFQAPVRARPNMPQRFITPVYRPPVQIQAQQNLQRNIQSDQFNQASQSTLKQTQQVEVLSQDNQASIPPPQGQINPFGMVPRPGPGGMQRAAQRGKPQYASLLHHNEDQQKQAAYDLNINSNNY</sequence>
<feature type="compositionally biased region" description="Polar residues" evidence="1">
    <location>
        <begin position="1278"/>
        <end position="1303"/>
    </location>
</feature>
<organism evidence="2 3">
    <name type="scientific">Stylonychia lemnae</name>
    <name type="common">Ciliate</name>
    <dbReference type="NCBI Taxonomy" id="5949"/>
    <lineage>
        <taxon>Eukaryota</taxon>
        <taxon>Sar</taxon>
        <taxon>Alveolata</taxon>
        <taxon>Ciliophora</taxon>
        <taxon>Intramacronucleata</taxon>
        <taxon>Spirotrichea</taxon>
        <taxon>Stichotrichia</taxon>
        <taxon>Sporadotrichida</taxon>
        <taxon>Oxytrichidae</taxon>
        <taxon>Stylonychinae</taxon>
        <taxon>Stylonychia</taxon>
    </lineage>
</organism>